<dbReference type="Proteomes" id="UP000239814">
    <property type="component" value="Chromosome"/>
</dbReference>
<evidence type="ECO:0000259" key="1">
    <source>
        <dbReference type="Pfam" id="PF12740"/>
    </source>
</evidence>
<dbReference type="KEGG" id="git:C6V83_15560"/>
<reference evidence="2 3" key="1">
    <citation type="submission" date="2018-03" db="EMBL/GenBank/DDBJ databases">
        <title>Characteristics and genome of n-alkane degrading marine bacteria Gordonia iterans isolated from crude oil contaminated in Tae-an, South Korea.</title>
        <authorList>
            <person name="Lee S.-S."/>
            <person name="Kim H."/>
        </authorList>
    </citation>
    <scope>NUCLEOTIDE SEQUENCE [LARGE SCALE GENOMIC DNA]</scope>
    <source>
        <strain evidence="2 3">Co17</strain>
    </source>
</reference>
<feature type="domain" description="PET hydrolase/cutinase-like" evidence="1">
    <location>
        <begin position="77"/>
        <end position="271"/>
    </location>
</feature>
<dbReference type="AlphaFoldDB" id="A0A2S0KIE2"/>
<dbReference type="RefSeq" id="WP_105943152.1">
    <property type="nucleotide sequence ID" value="NZ_CP027433.1"/>
</dbReference>
<name>A0A2S0KIE2_9ACTN</name>
<dbReference type="SUPFAM" id="SSF53474">
    <property type="entry name" value="alpha/beta-Hydrolases"/>
    <property type="match status" value="1"/>
</dbReference>
<dbReference type="InterPro" id="IPR041127">
    <property type="entry name" value="PET_hydrolase/cutinase-like"/>
</dbReference>
<proteinExistence type="predicted"/>
<accession>A0A2S0KIE2</accession>
<dbReference type="EMBL" id="CP027433">
    <property type="protein sequence ID" value="AVM01444.1"/>
    <property type="molecule type" value="Genomic_DNA"/>
</dbReference>
<protein>
    <submittedName>
        <fullName evidence="2">Acetylxylan esterase</fullName>
    </submittedName>
</protein>
<evidence type="ECO:0000313" key="2">
    <source>
        <dbReference type="EMBL" id="AVM01444.1"/>
    </source>
</evidence>
<organism evidence="2 3">
    <name type="scientific">Gordonia iterans</name>
    <dbReference type="NCBI Taxonomy" id="1004901"/>
    <lineage>
        <taxon>Bacteria</taxon>
        <taxon>Bacillati</taxon>
        <taxon>Actinomycetota</taxon>
        <taxon>Actinomycetes</taxon>
        <taxon>Mycobacteriales</taxon>
        <taxon>Gordoniaceae</taxon>
        <taxon>Gordonia</taxon>
    </lineage>
</organism>
<dbReference type="InterPro" id="IPR029058">
    <property type="entry name" value="AB_hydrolase_fold"/>
</dbReference>
<dbReference type="OrthoDB" id="9812672at2"/>
<evidence type="ECO:0000313" key="3">
    <source>
        <dbReference type="Proteomes" id="UP000239814"/>
    </source>
</evidence>
<sequence length="305" mass="32466">MIRRRPGPDGRTPVWFRRITVPAALLPAVLLLAVTVLSPVASFSPAAPAAAAPPVPAPDWDRPGGYTPQVQIGAVHTVYYPRELGRGGVRHPIVLWGNGTGAIPGFYTHLLRHYASHGFVTVAANTPTSNFAISMRWGIDLMARHAADPRSLFYKKVDLSRIAAAGHSQGGSGAINAAVDPRVTTVVAMAPGPLNDVTLVRDASVLYLAGSDDAVVWPALVRAMYQRSGHLPAAYLELRRTAHLEAVTSGGSMRAPSTAWLHYWLLGDRRARGEFFGAGCGYCAGDPRVAAFEVNRAAQRHGTGG</sequence>
<dbReference type="Pfam" id="PF12740">
    <property type="entry name" value="PETase"/>
    <property type="match status" value="1"/>
</dbReference>
<keyword evidence="3" id="KW-1185">Reference proteome</keyword>
<dbReference type="PANTHER" id="PTHR33428:SF14">
    <property type="entry name" value="CARBOXYLESTERASE TYPE B DOMAIN-CONTAINING PROTEIN"/>
    <property type="match status" value="1"/>
</dbReference>
<dbReference type="Gene3D" id="3.40.50.1820">
    <property type="entry name" value="alpha/beta hydrolase"/>
    <property type="match status" value="1"/>
</dbReference>
<dbReference type="PANTHER" id="PTHR33428">
    <property type="entry name" value="CHLOROPHYLLASE-2, CHLOROPLASTIC"/>
    <property type="match status" value="1"/>
</dbReference>
<gene>
    <name evidence="2" type="ORF">C6V83_15560</name>
</gene>